<keyword evidence="2 3" id="KW-1133">Transmembrane helix</keyword>
<accession>A0ABT1SVD5</accession>
<keyword evidence="1 3" id="KW-0812">Transmembrane</keyword>
<dbReference type="RefSeq" id="WP_062412721.1">
    <property type="nucleotide sequence ID" value="NZ_JAJCIO010000035.1"/>
</dbReference>
<gene>
    <name evidence="4" type="ORF">NE675_11245</name>
</gene>
<feature type="transmembrane region" description="Helical" evidence="3">
    <location>
        <begin position="114"/>
        <end position="137"/>
    </location>
</feature>
<dbReference type="Pfam" id="PF07155">
    <property type="entry name" value="ECF-ribofla_trS"/>
    <property type="match status" value="1"/>
</dbReference>
<keyword evidence="3" id="KW-0472">Membrane</keyword>
<feature type="transmembrane region" description="Helical" evidence="3">
    <location>
        <begin position="80"/>
        <end position="102"/>
    </location>
</feature>
<feature type="transmembrane region" description="Helical" evidence="3">
    <location>
        <begin position="157"/>
        <end position="175"/>
    </location>
</feature>
<feature type="transmembrane region" description="Helical" evidence="3">
    <location>
        <begin position="12"/>
        <end position="34"/>
    </location>
</feature>
<dbReference type="Proteomes" id="UP001206692">
    <property type="component" value="Unassembled WGS sequence"/>
</dbReference>
<dbReference type="Gene3D" id="1.10.1760.20">
    <property type="match status" value="1"/>
</dbReference>
<protein>
    <submittedName>
        <fullName evidence="4">ECF transporter S component</fullName>
    </submittedName>
</protein>
<evidence type="ECO:0000256" key="1">
    <source>
        <dbReference type="ARBA" id="ARBA00022692"/>
    </source>
</evidence>
<proteinExistence type="predicted"/>
<keyword evidence="5" id="KW-1185">Reference proteome</keyword>
<sequence>MHSSSMEQKAPVFSAANLCYAAVLTALVFILTFVPRIPIPLGYAHLGDAVIFASVLFSSRRQAAVAASIGSALSDLIGGFPIWIVPTLIIKFVMVEAVFLVVRPDKGPWKLTSLKVFLGFLLSAVWMVVSYTAAGGFLYGSLEAGLTMVPGLIGEGIVNMAAAYAIAACFMRVPFRGYGYNLKR</sequence>
<evidence type="ECO:0000313" key="5">
    <source>
        <dbReference type="Proteomes" id="UP001206692"/>
    </source>
</evidence>
<evidence type="ECO:0000256" key="2">
    <source>
        <dbReference type="ARBA" id="ARBA00022989"/>
    </source>
</evidence>
<dbReference type="PANTHER" id="PTHR37815">
    <property type="entry name" value="UPF0397 PROTEIN BC_2624-RELATED"/>
    <property type="match status" value="1"/>
</dbReference>
<organism evidence="4 5">
    <name type="scientific">Megasphaera massiliensis</name>
    <dbReference type="NCBI Taxonomy" id="1232428"/>
    <lineage>
        <taxon>Bacteria</taxon>
        <taxon>Bacillati</taxon>
        <taxon>Bacillota</taxon>
        <taxon>Negativicutes</taxon>
        <taxon>Veillonellales</taxon>
        <taxon>Veillonellaceae</taxon>
        <taxon>Megasphaera</taxon>
    </lineage>
</organism>
<dbReference type="EMBL" id="JANGEW010000031">
    <property type="protein sequence ID" value="MCQ5343593.1"/>
    <property type="molecule type" value="Genomic_DNA"/>
</dbReference>
<reference evidence="4 5" key="1">
    <citation type="submission" date="2022-06" db="EMBL/GenBank/DDBJ databases">
        <title>Isolation of gut microbiota from human fecal samples.</title>
        <authorList>
            <person name="Pamer E.G."/>
            <person name="Barat B."/>
            <person name="Waligurski E."/>
            <person name="Medina S."/>
            <person name="Paddock L."/>
            <person name="Mostad J."/>
        </authorList>
    </citation>
    <scope>NUCLEOTIDE SEQUENCE [LARGE SCALE GENOMIC DNA]</scope>
    <source>
        <strain evidence="4 5">DFI.1.1</strain>
    </source>
</reference>
<name>A0ABT1SVD5_9FIRM</name>
<dbReference type="PANTHER" id="PTHR37815:SF3">
    <property type="entry name" value="UPF0397 PROTEIN SPR0429"/>
    <property type="match status" value="1"/>
</dbReference>
<evidence type="ECO:0000313" key="4">
    <source>
        <dbReference type="EMBL" id="MCQ5343593.1"/>
    </source>
</evidence>
<evidence type="ECO:0000256" key="3">
    <source>
        <dbReference type="SAM" id="Phobius"/>
    </source>
</evidence>
<comment type="caution">
    <text evidence="4">The sequence shown here is derived from an EMBL/GenBank/DDBJ whole genome shotgun (WGS) entry which is preliminary data.</text>
</comment>
<dbReference type="InterPro" id="IPR009825">
    <property type="entry name" value="ECF_substrate-spec-like"/>
</dbReference>